<reference evidence="6" key="1">
    <citation type="journal article" date="2019" name="Int. J. Syst. Evol. Microbiol.">
        <title>The Global Catalogue of Microorganisms (GCM) 10K type strain sequencing project: providing services to taxonomists for standard genome sequencing and annotation.</title>
        <authorList>
            <consortium name="The Broad Institute Genomics Platform"/>
            <consortium name="The Broad Institute Genome Sequencing Center for Infectious Disease"/>
            <person name="Wu L."/>
            <person name="Ma J."/>
        </authorList>
    </citation>
    <scope>NUCLEOTIDE SEQUENCE [LARGE SCALE GENOMIC DNA]</scope>
    <source>
        <strain evidence="6">JCM 16928</strain>
    </source>
</reference>
<evidence type="ECO:0000313" key="5">
    <source>
        <dbReference type="EMBL" id="GAA3597166.1"/>
    </source>
</evidence>
<dbReference type="InterPro" id="IPR003593">
    <property type="entry name" value="AAA+_ATPase"/>
</dbReference>
<dbReference type="PANTHER" id="PTHR24220:SF685">
    <property type="entry name" value="ABC TRANSPORTER RELATED"/>
    <property type="match status" value="1"/>
</dbReference>
<feature type="domain" description="ABC transporter" evidence="4">
    <location>
        <begin position="4"/>
        <end position="223"/>
    </location>
</feature>
<dbReference type="InterPro" id="IPR017911">
    <property type="entry name" value="MacB-like_ATP-bd"/>
</dbReference>
<dbReference type="Gene3D" id="3.40.50.300">
    <property type="entry name" value="P-loop containing nucleotide triphosphate hydrolases"/>
    <property type="match status" value="1"/>
</dbReference>
<evidence type="ECO:0000256" key="1">
    <source>
        <dbReference type="ARBA" id="ARBA00022448"/>
    </source>
</evidence>
<evidence type="ECO:0000256" key="2">
    <source>
        <dbReference type="ARBA" id="ARBA00022741"/>
    </source>
</evidence>
<keyword evidence="1" id="KW-0813">Transport</keyword>
<keyword evidence="2" id="KW-0547">Nucleotide-binding</keyword>
<keyword evidence="6" id="KW-1185">Reference proteome</keyword>
<dbReference type="InterPro" id="IPR027417">
    <property type="entry name" value="P-loop_NTPase"/>
</dbReference>
<dbReference type="EMBL" id="BAABAA010000020">
    <property type="protein sequence ID" value="GAA3597166.1"/>
    <property type="molecule type" value="Genomic_DNA"/>
</dbReference>
<accession>A0ABP6Z2J7</accession>
<comment type="caution">
    <text evidence="5">The sequence shown here is derived from an EMBL/GenBank/DDBJ whole genome shotgun (WGS) entry which is preliminary data.</text>
</comment>
<dbReference type="Pfam" id="PF00005">
    <property type="entry name" value="ABC_tran"/>
    <property type="match status" value="1"/>
</dbReference>
<evidence type="ECO:0000313" key="6">
    <source>
        <dbReference type="Proteomes" id="UP001501222"/>
    </source>
</evidence>
<evidence type="ECO:0000256" key="3">
    <source>
        <dbReference type="ARBA" id="ARBA00022840"/>
    </source>
</evidence>
<evidence type="ECO:0000259" key="4">
    <source>
        <dbReference type="PROSITE" id="PS50893"/>
    </source>
</evidence>
<gene>
    <name evidence="5" type="ORF">GCM10022235_80980</name>
</gene>
<dbReference type="GO" id="GO:0005524">
    <property type="term" value="F:ATP binding"/>
    <property type="evidence" value="ECO:0007669"/>
    <property type="project" value="UniProtKB-KW"/>
</dbReference>
<dbReference type="CDD" id="cd03255">
    <property type="entry name" value="ABC_MJ0796_LolCDE_FtsE"/>
    <property type="match status" value="1"/>
</dbReference>
<dbReference type="Proteomes" id="UP001501222">
    <property type="component" value="Unassembled WGS sequence"/>
</dbReference>
<sequence length="224" mass="23694">MTALELRDVEYSYRRNVALRGVTLTVASGEVVAITGASGGGKSTLLHCAAGILQPDSGTVRVDGQDLSALTEEERSKYRRSRIGVVLQFGQLVPDLSLADNVALPLLLDGHSRQAARTSAIEWLDQVGVADEAEATPAELSGGQTQRAAVARALITGPAVVLADEPTGSLDSRAGQELLDVLLKATRDRGAALVMVTHDNLIAAVADREVRIRDGVIQHEVRLT</sequence>
<organism evidence="5 6">
    <name type="scientific">Kribbella ginsengisoli</name>
    <dbReference type="NCBI Taxonomy" id="363865"/>
    <lineage>
        <taxon>Bacteria</taxon>
        <taxon>Bacillati</taxon>
        <taxon>Actinomycetota</taxon>
        <taxon>Actinomycetes</taxon>
        <taxon>Propionibacteriales</taxon>
        <taxon>Kribbellaceae</taxon>
        <taxon>Kribbella</taxon>
    </lineage>
</organism>
<dbReference type="PANTHER" id="PTHR24220">
    <property type="entry name" value="IMPORT ATP-BINDING PROTEIN"/>
    <property type="match status" value="1"/>
</dbReference>
<proteinExistence type="predicted"/>
<dbReference type="InterPro" id="IPR003439">
    <property type="entry name" value="ABC_transporter-like_ATP-bd"/>
</dbReference>
<dbReference type="InterPro" id="IPR015854">
    <property type="entry name" value="ABC_transpr_LolD-like"/>
</dbReference>
<dbReference type="SMART" id="SM00382">
    <property type="entry name" value="AAA"/>
    <property type="match status" value="1"/>
</dbReference>
<name>A0ABP6Z2J7_9ACTN</name>
<protein>
    <submittedName>
        <fullName evidence="5">ABC transporter ATP-binding protein</fullName>
    </submittedName>
</protein>
<dbReference type="SUPFAM" id="SSF52540">
    <property type="entry name" value="P-loop containing nucleoside triphosphate hydrolases"/>
    <property type="match status" value="1"/>
</dbReference>
<keyword evidence="3 5" id="KW-0067">ATP-binding</keyword>
<dbReference type="PROSITE" id="PS50893">
    <property type="entry name" value="ABC_TRANSPORTER_2"/>
    <property type="match status" value="1"/>
</dbReference>
<dbReference type="RefSeq" id="WP_344849783.1">
    <property type="nucleotide sequence ID" value="NZ_BAABAA010000020.1"/>
</dbReference>